<gene>
    <name evidence="2" type="ORF">CVO77_11255</name>
</gene>
<dbReference type="Proteomes" id="UP000238954">
    <property type="component" value="Chromosome"/>
</dbReference>
<dbReference type="InterPro" id="IPR036390">
    <property type="entry name" value="WH_DNA-bd_sf"/>
</dbReference>
<feature type="domain" description="HTH arsR-type" evidence="1">
    <location>
        <begin position="7"/>
        <end position="91"/>
    </location>
</feature>
<dbReference type="InterPro" id="IPR011991">
    <property type="entry name" value="ArsR-like_HTH"/>
</dbReference>
<dbReference type="SMART" id="SM00418">
    <property type="entry name" value="HTH_ARSR"/>
    <property type="match status" value="1"/>
</dbReference>
<evidence type="ECO:0000313" key="2">
    <source>
        <dbReference type="EMBL" id="PQM28975.1"/>
    </source>
</evidence>
<evidence type="ECO:0000313" key="3">
    <source>
        <dbReference type="Proteomes" id="UP000238954"/>
    </source>
</evidence>
<dbReference type="OrthoDB" id="7391478at2"/>
<dbReference type="GO" id="GO:0003700">
    <property type="term" value="F:DNA-binding transcription factor activity"/>
    <property type="evidence" value="ECO:0007669"/>
    <property type="project" value="InterPro"/>
</dbReference>
<organism evidence="2 3">
    <name type="scientific">Sphingopyxis lindanitolerans</name>
    <dbReference type="NCBI Taxonomy" id="2054227"/>
    <lineage>
        <taxon>Bacteria</taxon>
        <taxon>Pseudomonadati</taxon>
        <taxon>Pseudomonadota</taxon>
        <taxon>Alphaproteobacteria</taxon>
        <taxon>Sphingomonadales</taxon>
        <taxon>Sphingomonadaceae</taxon>
        <taxon>Sphingopyxis</taxon>
    </lineage>
</organism>
<reference evidence="3" key="1">
    <citation type="submission" date="2017-11" db="EMBL/GenBank/DDBJ databases">
        <title>The complete genome sequence of Sphingopyxis pomeranensis sp. nov. strain WS5A3p.</title>
        <authorList>
            <person name="Kaminski M.A."/>
        </authorList>
    </citation>
    <scope>NUCLEOTIDE SEQUENCE [LARGE SCALE GENOMIC DNA]</scope>
    <source>
        <strain evidence="3">WS5A3p</strain>
    </source>
</reference>
<dbReference type="Pfam" id="PF12840">
    <property type="entry name" value="HTH_20"/>
    <property type="match status" value="1"/>
</dbReference>
<name>A0A2S8B985_9SPHN</name>
<dbReference type="EMBL" id="PHFW01000002">
    <property type="protein sequence ID" value="PQM28975.1"/>
    <property type="molecule type" value="Genomic_DNA"/>
</dbReference>
<accession>A0A2S8B985</accession>
<dbReference type="SUPFAM" id="SSF46785">
    <property type="entry name" value="Winged helix' DNA-binding domain"/>
    <property type="match status" value="1"/>
</dbReference>
<dbReference type="AlphaFoldDB" id="A0A2S8B985"/>
<dbReference type="Gene3D" id="1.10.10.10">
    <property type="entry name" value="Winged helix-like DNA-binding domain superfamily/Winged helix DNA-binding domain"/>
    <property type="match status" value="1"/>
</dbReference>
<dbReference type="CDD" id="cd00090">
    <property type="entry name" value="HTH_ARSR"/>
    <property type="match status" value="1"/>
</dbReference>
<keyword evidence="3" id="KW-1185">Reference proteome</keyword>
<dbReference type="PANTHER" id="PTHR38600">
    <property type="entry name" value="TRANSCRIPTIONAL REGULATORY PROTEIN"/>
    <property type="match status" value="1"/>
</dbReference>
<dbReference type="InterPro" id="IPR036388">
    <property type="entry name" value="WH-like_DNA-bd_sf"/>
</dbReference>
<comment type="caution">
    <text evidence="2">The sequence shown here is derived from an EMBL/GenBank/DDBJ whole genome shotgun (WGS) entry which is preliminary data.</text>
</comment>
<dbReference type="RefSeq" id="WP_105999135.1">
    <property type="nucleotide sequence ID" value="NZ_CM009578.1"/>
</dbReference>
<sequence length="109" mass="11947">MSAALDRMLTAIADPKRRRAIALLGERPRSAGALAVALGLAPPAMSRHLRALKAGGLVEDGHPAFDARVRIYRLKDGATDELKRWLAETEVLWTHQLAAFKRHVESNGE</sequence>
<protein>
    <submittedName>
        <fullName evidence="2">Transcriptional regulator</fullName>
    </submittedName>
</protein>
<dbReference type="PANTHER" id="PTHR38600:SF1">
    <property type="entry name" value="TRANSCRIPTIONAL REGULATORY PROTEIN"/>
    <property type="match status" value="1"/>
</dbReference>
<dbReference type="InterPro" id="IPR001845">
    <property type="entry name" value="HTH_ArsR_DNA-bd_dom"/>
</dbReference>
<evidence type="ECO:0000259" key="1">
    <source>
        <dbReference type="SMART" id="SM00418"/>
    </source>
</evidence>
<proteinExistence type="predicted"/>